<feature type="signal peptide" evidence="1">
    <location>
        <begin position="1"/>
        <end position="33"/>
    </location>
</feature>
<dbReference type="RefSeq" id="WP_084706528.1">
    <property type="nucleotide sequence ID" value="NZ_CP026520.1"/>
</dbReference>
<evidence type="ECO:0000313" key="5">
    <source>
        <dbReference type="Proteomes" id="UP000288943"/>
    </source>
</evidence>
<dbReference type="OrthoDB" id="1652311at2"/>
<proteinExistence type="predicted"/>
<gene>
    <name evidence="3" type="ORF">M5X16_11370</name>
    <name evidence="4" type="ORF">PC41400_17660</name>
</gene>
<dbReference type="Pfam" id="PF13472">
    <property type="entry name" value="Lipase_GDSL_2"/>
    <property type="match status" value="1"/>
</dbReference>
<keyword evidence="6" id="KW-1185">Reference proteome</keyword>
<dbReference type="Proteomes" id="UP000288943">
    <property type="component" value="Chromosome"/>
</dbReference>
<dbReference type="InterPro" id="IPR036514">
    <property type="entry name" value="SGNH_hydro_sf"/>
</dbReference>
<evidence type="ECO:0000259" key="2">
    <source>
        <dbReference type="Pfam" id="PF13472"/>
    </source>
</evidence>
<evidence type="ECO:0000313" key="3">
    <source>
        <dbReference type="EMBL" id="MCY9596371.1"/>
    </source>
</evidence>
<dbReference type="InterPro" id="IPR013830">
    <property type="entry name" value="SGNH_hydro"/>
</dbReference>
<accession>A0A410X533</accession>
<dbReference type="Gene3D" id="3.40.50.1110">
    <property type="entry name" value="SGNH hydrolase"/>
    <property type="match status" value="1"/>
</dbReference>
<sequence>MKPIATTSKTSHTAYKKWAVAAFAGLLVLSLSACGTVNQENGQKTPLTASQSPVPTSSTSSYKTQFKSVVFLGDSITEGLSFHDVLDKANVLAGAGKTAEFSLMAEDIDDLTGRNPKQVFLQLGSDDILWPTENPKEYSLKHYKTLITKIKEKLPNAKITILTVTPVTEEAEKKEPRYKNIADYNQGLKELAASEKTGFVDLTSLIQYSPDLYDSDGIHFKSGYYTIFLDALKGYVK</sequence>
<feature type="domain" description="SGNH hydrolase-type esterase" evidence="2">
    <location>
        <begin position="71"/>
        <end position="220"/>
    </location>
</feature>
<dbReference type="EMBL" id="CP026520">
    <property type="protein sequence ID" value="QAV21732.1"/>
    <property type="molecule type" value="Genomic_DNA"/>
</dbReference>
<name>A0A410X533_9BACL</name>
<dbReference type="GO" id="GO:0004622">
    <property type="term" value="F:phosphatidylcholine lysophospholipase activity"/>
    <property type="evidence" value="ECO:0007669"/>
    <property type="project" value="TreeGrafter"/>
</dbReference>
<dbReference type="InterPro" id="IPR051532">
    <property type="entry name" value="Ester_Hydrolysis_Enzymes"/>
</dbReference>
<dbReference type="GeneID" id="95376623"/>
<evidence type="ECO:0000313" key="4">
    <source>
        <dbReference type="EMBL" id="QAV21732.1"/>
    </source>
</evidence>
<keyword evidence="1" id="KW-0732">Signal</keyword>
<reference evidence="4 5" key="1">
    <citation type="submission" date="2018-01" db="EMBL/GenBank/DDBJ databases">
        <title>The whole genome sequencing and assembly of Paenibacillus chitinolyticus KCCM 41400 strain.</title>
        <authorList>
            <person name="Kim J.-Y."/>
            <person name="Park M.-K."/>
            <person name="Lee Y.-J."/>
            <person name="Yi H."/>
            <person name="Bahn Y.-S."/>
            <person name="Kim J.F."/>
            <person name="Lee D.-W."/>
        </authorList>
    </citation>
    <scope>NUCLEOTIDE SEQUENCE [LARGE SCALE GENOMIC DNA]</scope>
    <source>
        <strain evidence="4 5">KCCM 41400</strain>
    </source>
</reference>
<dbReference type="EMBL" id="JAMDMJ010000013">
    <property type="protein sequence ID" value="MCY9596371.1"/>
    <property type="molecule type" value="Genomic_DNA"/>
</dbReference>
<dbReference type="SUPFAM" id="SSF52266">
    <property type="entry name" value="SGNH hydrolase"/>
    <property type="match status" value="1"/>
</dbReference>
<dbReference type="PANTHER" id="PTHR30383:SF5">
    <property type="entry name" value="SGNH HYDROLASE-TYPE ESTERASE DOMAIN-CONTAINING PROTEIN"/>
    <property type="match status" value="1"/>
</dbReference>
<evidence type="ECO:0000256" key="1">
    <source>
        <dbReference type="SAM" id="SignalP"/>
    </source>
</evidence>
<dbReference type="KEGG" id="pchi:PC41400_17660"/>
<evidence type="ECO:0000313" key="6">
    <source>
        <dbReference type="Proteomes" id="UP001527202"/>
    </source>
</evidence>
<reference evidence="3 6" key="2">
    <citation type="submission" date="2022-05" db="EMBL/GenBank/DDBJ databases">
        <title>Genome Sequencing of Bee-Associated Microbes.</title>
        <authorList>
            <person name="Dunlap C."/>
        </authorList>
    </citation>
    <scope>NUCLEOTIDE SEQUENCE [LARGE SCALE GENOMIC DNA]</scope>
    <source>
        <strain evidence="3 6">NRRL B-23120</strain>
    </source>
</reference>
<feature type="chain" id="PRO_5038860035" evidence="1">
    <location>
        <begin position="34"/>
        <end position="237"/>
    </location>
</feature>
<dbReference type="Proteomes" id="UP001527202">
    <property type="component" value="Unassembled WGS sequence"/>
</dbReference>
<dbReference type="AlphaFoldDB" id="A0A410X533"/>
<protein>
    <submittedName>
        <fullName evidence="3">GDSL-type esterase/lipase family protein</fullName>
    </submittedName>
    <submittedName>
        <fullName evidence="4">Lysophospholipase</fullName>
    </submittedName>
</protein>
<dbReference type="PROSITE" id="PS51257">
    <property type="entry name" value="PROKAR_LIPOPROTEIN"/>
    <property type="match status" value="1"/>
</dbReference>
<organism evidence="4 5">
    <name type="scientific">Paenibacillus chitinolyticus</name>
    <dbReference type="NCBI Taxonomy" id="79263"/>
    <lineage>
        <taxon>Bacteria</taxon>
        <taxon>Bacillati</taxon>
        <taxon>Bacillota</taxon>
        <taxon>Bacilli</taxon>
        <taxon>Bacillales</taxon>
        <taxon>Paenibacillaceae</taxon>
        <taxon>Paenibacillus</taxon>
    </lineage>
</organism>
<dbReference type="PANTHER" id="PTHR30383">
    <property type="entry name" value="THIOESTERASE 1/PROTEASE 1/LYSOPHOSPHOLIPASE L1"/>
    <property type="match status" value="1"/>
</dbReference>